<name>A0AAF3FE81_9BILA</name>
<evidence type="ECO:0000313" key="1">
    <source>
        <dbReference type="Proteomes" id="UP000887575"/>
    </source>
</evidence>
<proteinExistence type="predicted"/>
<dbReference type="AlphaFoldDB" id="A0AAF3FE81"/>
<keyword evidence="1" id="KW-1185">Reference proteome</keyword>
<reference evidence="2" key="1">
    <citation type="submission" date="2024-02" db="UniProtKB">
        <authorList>
            <consortium name="WormBaseParasite"/>
        </authorList>
    </citation>
    <scope>IDENTIFICATION</scope>
</reference>
<evidence type="ECO:0000313" key="2">
    <source>
        <dbReference type="WBParaSite" id="MBELARI_LOCUS5180"/>
    </source>
</evidence>
<organism evidence="1 2">
    <name type="scientific">Mesorhabditis belari</name>
    <dbReference type="NCBI Taxonomy" id="2138241"/>
    <lineage>
        <taxon>Eukaryota</taxon>
        <taxon>Metazoa</taxon>
        <taxon>Ecdysozoa</taxon>
        <taxon>Nematoda</taxon>
        <taxon>Chromadorea</taxon>
        <taxon>Rhabditida</taxon>
        <taxon>Rhabditina</taxon>
        <taxon>Rhabditomorpha</taxon>
        <taxon>Rhabditoidea</taxon>
        <taxon>Rhabditidae</taxon>
        <taxon>Mesorhabditinae</taxon>
        <taxon>Mesorhabditis</taxon>
    </lineage>
</organism>
<dbReference type="Proteomes" id="UP000887575">
    <property type="component" value="Unassembled WGS sequence"/>
</dbReference>
<dbReference type="WBParaSite" id="MBELARI_LOCUS5180">
    <property type="protein sequence ID" value="MBELARI_LOCUS5180"/>
    <property type="gene ID" value="MBELARI_LOCUS5180"/>
</dbReference>
<sequence length="415" mass="46831">MIKREDILKNLQRDRDAEKEMEKLRASGVMNSIQLEQEEQEHAKKHEKAISFTDLSKQILNDFETTKYEMGSVLGSNSDYHAIIEEGDISRLFGELNAFELSLMGSSSVPLASFHKKAVNDLAFDDDVLGPQITLDDCLAWFSRAGGCKIHDLLPPAEIFPNAEKYSKKLEQYGLPIISERKEVEKTIILQMTRVLEFIRKMCLSSLSIEHIAMLLFVLLRISIDRLAEYRIRTGIFHVLTKIFNCEAARQRKIIAEFSAISLHLCEDMVTLQSAIENLQYVVCGCTGILPVLTSLLVSKTENDSLAVGDLSSRPKATYLREHLRVVKRIIPQIAEVLSIREAYAIFCMLDNSICSCVVKELQPDVLDRLIQAIKEGGQAIKAANDGSLEETVMKGLIEIRVAAMINKIRFERPQ</sequence>
<accession>A0AAF3FE81</accession>
<protein>
    <submittedName>
        <fullName evidence="2">Uncharacterized protein</fullName>
    </submittedName>
</protein>